<feature type="compositionally biased region" description="Polar residues" evidence="2">
    <location>
        <begin position="346"/>
        <end position="381"/>
    </location>
</feature>
<feature type="coiled-coil region" evidence="1">
    <location>
        <begin position="156"/>
        <end position="225"/>
    </location>
</feature>
<keyword evidence="1" id="KW-0175">Coiled coil</keyword>
<accession>A0A0C3CBW3</accession>
<dbReference type="PANTHER" id="PTHR42041">
    <property type="entry name" value="DNA ENDONUCLEASE ACTIVATOR CTP1 C-TERMINAL DOMAIN-CONTAINING PROTEIN"/>
    <property type="match status" value="1"/>
</dbReference>
<feature type="coiled-coil region" evidence="1">
    <location>
        <begin position="75"/>
        <end position="109"/>
    </location>
</feature>
<name>A0A0C3CBW3_OIDMZ</name>
<evidence type="ECO:0000256" key="1">
    <source>
        <dbReference type="SAM" id="Coils"/>
    </source>
</evidence>
<gene>
    <name evidence="3" type="ORF">OIDMADRAFT_170138</name>
</gene>
<feature type="region of interest" description="Disordered" evidence="2">
    <location>
        <begin position="1"/>
        <end position="49"/>
    </location>
</feature>
<feature type="compositionally biased region" description="Low complexity" evidence="2">
    <location>
        <begin position="430"/>
        <end position="457"/>
    </location>
</feature>
<evidence type="ECO:0000313" key="3">
    <source>
        <dbReference type="EMBL" id="KIM96433.1"/>
    </source>
</evidence>
<proteinExistence type="predicted"/>
<reference evidence="4" key="2">
    <citation type="submission" date="2015-01" db="EMBL/GenBank/DDBJ databases">
        <title>Evolutionary Origins and Diversification of the Mycorrhizal Mutualists.</title>
        <authorList>
            <consortium name="DOE Joint Genome Institute"/>
            <consortium name="Mycorrhizal Genomics Consortium"/>
            <person name="Kohler A."/>
            <person name="Kuo A."/>
            <person name="Nagy L.G."/>
            <person name="Floudas D."/>
            <person name="Copeland A."/>
            <person name="Barry K.W."/>
            <person name="Cichocki N."/>
            <person name="Veneault-Fourrey C."/>
            <person name="LaButti K."/>
            <person name="Lindquist E.A."/>
            <person name="Lipzen A."/>
            <person name="Lundell T."/>
            <person name="Morin E."/>
            <person name="Murat C."/>
            <person name="Riley R."/>
            <person name="Ohm R."/>
            <person name="Sun H."/>
            <person name="Tunlid A."/>
            <person name="Henrissat B."/>
            <person name="Grigoriev I.V."/>
            <person name="Hibbett D.S."/>
            <person name="Martin F."/>
        </authorList>
    </citation>
    <scope>NUCLEOTIDE SEQUENCE [LARGE SCALE GENOMIC DNA]</scope>
    <source>
        <strain evidence="4">Zn</strain>
    </source>
</reference>
<feature type="region of interest" description="Disordered" evidence="2">
    <location>
        <begin position="307"/>
        <end position="459"/>
    </location>
</feature>
<feature type="compositionally biased region" description="Basic and acidic residues" evidence="2">
    <location>
        <begin position="417"/>
        <end position="427"/>
    </location>
</feature>
<dbReference type="EMBL" id="KN832884">
    <property type="protein sequence ID" value="KIM96433.1"/>
    <property type="molecule type" value="Genomic_DNA"/>
</dbReference>
<dbReference type="AlphaFoldDB" id="A0A0C3CBW3"/>
<feature type="region of interest" description="Disordered" evidence="2">
    <location>
        <begin position="244"/>
        <end position="276"/>
    </location>
</feature>
<dbReference type="InParanoid" id="A0A0C3CBW3"/>
<keyword evidence="4" id="KW-1185">Reference proteome</keyword>
<reference evidence="3 4" key="1">
    <citation type="submission" date="2014-04" db="EMBL/GenBank/DDBJ databases">
        <authorList>
            <consortium name="DOE Joint Genome Institute"/>
            <person name="Kuo A."/>
            <person name="Martino E."/>
            <person name="Perotto S."/>
            <person name="Kohler A."/>
            <person name="Nagy L.G."/>
            <person name="Floudas D."/>
            <person name="Copeland A."/>
            <person name="Barry K.W."/>
            <person name="Cichocki N."/>
            <person name="Veneault-Fourrey C."/>
            <person name="LaButti K."/>
            <person name="Lindquist E.A."/>
            <person name="Lipzen A."/>
            <person name="Lundell T."/>
            <person name="Morin E."/>
            <person name="Murat C."/>
            <person name="Sun H."/>
            <person name="Tunlid A."/>
            <person name="Henrissat B."/>
            <person name="Grigoriev I.V."/>
            <person name="Hibbett D.S."/>
            <person name="Martin F."/>
            <person name="Nordberg H.P."/>
            <person name="Cantor M.N."/>
            <person name="Hua S.X."/>
        </authorList>
    </citation>
    <scope>NUCLEOTIDE SEQUENCE [LARGE SCALE GENOMIC DNA]</scope>
    <source>
        <strain evidence="3 4">Zn</strain>
    </source>
</reference>
<evidence type="ECO:0000313" key="4">
    <source>
        <dbReference type="Proteomes" id="UP000054321"/>
    </source>
</evidence>
<dbReference type="HOGENOM" id="CLU_014569_0_0_1"/>
<dbReference type="Proteomes" id="UP000054321">
    <property type="component" value="Unassembled WGS sequence"/>
</dbReference>
<sequence>MEPASRFPGPSSSPLHPISPERANQRPLSTFELESPLSGRGRHERESSVQEKIAAFNSVAFQGKQLERKANDAALKRAMVGREEAESEMRRYRDEARTLRRHVEEGRDRERKVGERLESVMESYGRAKETHAHTQALWEKEIRRARKENFKSQSVVVKLQEELKTARTVAKNAEADLEQEKERSAKREQEAFAARYQLVGVQEELAQMQEKIKLVEQERDALRTIAKNEEIARIAAEGRIPLPALPEDDEFASPKKSPKALQPVTITSSAASEEELEEMKMRLTWERRRADRALDRIEFLELECRSNCCSSRGSMPPPPSIPSREPLHYARTPSCEPPSQAVPPDMNTSLLSLLDPQSRSTTPMESNMPSTFSVPTISGNYPTNPSPPPHHASPSPSSCSQTQPRSPTHHSPSSPECSEHLEPEAHHSISRTTTTTTTIPLAAPASAPSTSSMSTISREQALAQIRERRGRARSLANGTTPKKPAVVTADCRRDISAPVGPGAKGVIVRGRSVVRS</sequence>
<feature type="compositionally biased region" description="Low complexity" evidence="2">
    <location>
        <begin position="392"/>
        <end position="416"/>
    </location>
</feature>
<dbReference type="OrthoDB" id="4495335at2759"/>
<evidence type="ECO:0000256" key="2">
    <source>
        <dbReference type="SAM" id="MobiDB-lite"/>
    </source>
</evidence>
<dbReference type="PANTHER" id="PTHR42041:SF1">
    <property type="entry name" value="DNA ENDONUCLEASE ACTIVATOR CTP1 C-TERMINAL DOMAIN-CONTAINING PROTEIN"/>
    <property type="match status" value="1"/>
</dbReference>
<organism evidence="3 4">
    <name type="scientific">Oidiodendron maius (strain Zn)</name>
    <dbReference type="NCBI Taxonomy" id="913774"/>
    <lineage>
        <taxon>Eukaryota</taxon>
        <taxon>Fungi</taxon>
        <taxon>Dikarya</taxon>
        <taxon>Ascomycota</taxon>
        <taxon>Pezizomycotina</taxon>
        <taxon>Leotiomycetes</taxon>
        <taxon>Leotiomycetes incertae sedis</taxon>
        <taxon>Myxotrichaceae</taxon>
        <taxon>Oidiodendron</taxon>
    </lineage>
</organism>
<protein>
    <submittedName>
        <fullName evidence="3">Uncharacterized protein</fullName>
    </submittedName>
</protein>